<evidence type="ECO:0000313" key="2">
    <source>
        <dbReference type="Proteomes" id="UP001172055"/>
    </source>
</evidence>
<reference evidence="1 2" key="1">
    <citation type="submission" date="2023-06" db="EMBL/GenBank/DDBJ databases">
        <title>Novel species in genus Planococcus.</title>
        <authorList>
            <person name="Ning S."/>
        </authorList>
    </citation>
    <scope>NUCLEOTIDE SEQUENCE [LARGE SCALE GENOMIC DNA]</scope>
    <source>
        <strain evidence="1 2">N028</strain>
    </source>
</reference>
<name>A0ABT8MY73_9BACL</name>
<comment type="caution">
    <text evidence="1">The sequence shown here is derived from an EMBL/GenBank/DDBJ whole genome shotgun (WGS) entry which is preliminary data.</text>
</comment>
<evidence type="ECO:0008006" key="3">
    <source>
        <dbReference type="Google" id="ProtNLM"/>
    </source>
</evidence>
<keyword evidence="2" id="KW-1185">Reference proteome</keyword>
<evidence type="ECO:0000313" key="1">
    <source>
        <dbReference type="EMBL" id="MDN7240579.1"/>
    </source>
</evidence>
<sequence>MKKWLIIFGGLAVVLGIVAFNSKIYYPPLPIDSVSKNEVINTLNKSPKGILEIAEEDEFEWFITRTEQGKERENLKQMISKKGWQFENQDGSGYFFTKGDNRLIVETEMWTKRYLIVQIPKEWKD</sequence>
<dbReference type="Proteomes" id="UP001172055">
    <property type="component" value="Unassembled WGS sequence"/>
</dbReference>
<dbReference type="RefSeq" id="WP_301722483.1">
    <property type="nucleotide sequence ID" value="NZ_JAUJWV010000001.1"/>
</dbReference>
<protein>
    <recommendedName>
        <fullName evidence="3">Lipoprotein</fullName>
    </recommendedName>
</protein>
<proteinExistence type="predicted"/>
<accession>A0ABT8MY73</accession>
<gene>
    <name evidence="1" type="ORF">QWY14_02200</name>
</gene>
<dbReference type="EMBL" id="JAUJWV010000001">
    <property type="protein sequence ID" value="MDN7240579.1"/>
    <property type="molecule type" value="Genomic_DNA"/>
</dbReference>
<organism evidence="1 2">
    <name type="scientific">Planococcus shixiaomingii</name>
    <dbReference type="NCBI Taxonomy" id="3058393"/>
    <lineage>
        <taxon>Bacteria</taxon>
        <taxon>Bacillati</taxon>
        <taxon>Bacillota</taxon>
        <taxon>Bacilli</taxon>
        <taxon>Bacillales</taxon>
        <taxon>Caryophanaceae</taxon>
        <taxon>Planococcus</taxon>
    </lineage>
</organism>